<keyword evidence="2" id="KW-0808">Transferase</keyword>
<dbReference type="EMBL" id="VULY01000018">
    <property type="protein sequence ID" value="MSR93104.1"/>
    <property type="molecule type" value="Genomic_DNA"/>
</dbReference>
<dbReference type="PANTHER" id="PTHR48090:SF7">
    <property type="entry name" value="RFBJ PROTEIN"/>
    <property type="match status" value="1"/>
</dbReference>
<evidence type="ECO:0000259" key="1">
    <source>
        <dbReference type="Pfam" id="PF00535"/>
    </source>
</evidence>
<dbReference type="InterPro" id="IPR050256">
    <property type="entry name" value="Glycosyltransferase_2"/>
</dbReference>
<dbReference type="GO" id="GO:0016740">
    <property type="term" value="F:transferase activity"/>
    <property type="evidence" value="ECO:0007669"/>
    <property type="project" value="UniProtKB-KW"/>
</dbReference>
<organism evidence="2 3">
    <name type="scientific">Suipraeoptans intestinalis</name>
    <dbReference type="NCBI Taxonomy" id="2606628"/>
    <lineage>
        <taxon>Bacteria</taxon>
        <taxon>Bacillati</taxon>
        <taxon>Bacillota</taxon>
        <taxon>Clostridia</taxon>
        <taxon>Lachnospirales</taxon>
        <taxon>Lachnospiraceae</taxon>
        <taxon>Suipraeoptans</taxon>
    </lineage>
</organism>
<comment type="caution">
    <text evidence="2">The sequence shown here is derived from an EMBL/GenBank/DDBJ whole genome shotgun (WGS) entry which is preliminary data.</text>
</comment>
<sequence length="232" mass="26200">MGKKLLVIIPAYNEEENIEKTVTAILNHKGQFDYIVINDCSTDRTGEICRERGYHHINLPINLGIGGAVQMGYQYALRNGYERAVQVDGDGQHDPEFLQSMMEYMTKYDADMVIGSRFIEKQGFQSSRARRIGIGIFTGLIRLVTGAKITDPTSGLRMVNRKVLTIFANNYPKDYPEPESVVMILNNGFQVREIPVVMKEREGGVSSISLKKSVYYMIKVPLAILIECIRRG</sequence>
<dbReference type="RefSeq" id="WP_154475851.1">
    <property type="nucleotide sequence ID" value="NZ_VULY01000018.1"/>
</dbReference>
<evidence type="ECO:0000313" key="3">
    <source>
        <dbReference type="Proteomes" id="UP000434409"/>
    </source>
</evidence>
<feature type="domain" description="Glycosyltransferase 2-like" evidence="1">
    <location>
        <begin position="7"/>
        <end position="164"/>
    </location>
</feature>
<dbReference type="Pfam" id="PF00535">
    <property type="entry name" value="Glycos_transf_2"/>
    <property type="match status" value="1"/>
</dbReference>
<dbReference type="InterPro" id="IPR029044">
    <property type="entry name" value="Nucleotide-diphossugar_trans"/>
</dbReference>
<dbReference type="CDD" id="cd04179">
    <property type="entry name" value="DPM_DPG-synthase_like"/>
    <property type="match status" value="1"/>
</dbReference>
<keyword evidence="3" id="KW-1185">Reference proteome</keyword>
<proteinExistence type="predicted"/>
<accession>A0A6N7URV6</accession>
<dbReference type="AlphaFoldDB" id="A0A6N7URV6"/>
<dbReference type="Proteomes" id="UP000434409">
    <property type="component" value="Unassembled WGS sequence"/>
</dbReference>
<reference evidence="2 3" key="1">
    <citation type="submission" date="2019-08" db="EMBL/GenBank/DDBJ databases">
        <title>In-depth cultivation of the pig gut microbiome towards novel bacterial diversity and tailored functional studies.</title>
        <authorList>
            <person name="Wylensek D."/>
            <person name="Hitch T.C.A."/>
            <person name="Clavel T."/>
        </authorList>
    </citation>
    <scope>NUCLEOTIDE SEQUENCE [LARGE SCALE GENOMIC DNA]</scope>
    <source>
        <strain evidence="2 3">68-1-5</strain>
    </source>
</reference>
<dbReference type="Gene3D" id="3.90.550.10">
    <property type="entry name" value="Spore Coat Polysaccharide Biosynthesis Protein SpsA, Chain A"/>
    <property type="match status" value="1"/>
</dbReference>
<gene>
    <name evidence="2" type="ORF">FYJ34_02105</name>
</gene>
<dbReference type="SUPFAM" id="SSF53448">
    <property type="entry name" value="Nucleotide-diphospho-sugar transferases"/>
    <property type="match status" value="1"/>
</dbReference>
<name>A0A6N7URV6_9FIRM</name>
<protein>
    <submittedName>
        <fullName evidence="2">Glycosyltransferase family 2 protein</fullName>
    </submittedName>
</protein>
<dbReference type="InterPro" id="IPR001173">
    <property type="entry name" value="Glyco_trans_2-like"/>
</dbReference>
<dbReference type="PANTHER" id="PTHR48090">
    <property type="entry name" value="UNDECAPRENYL-PHOSPHATE 4-DEOXY-4-FORMAMIDO-L-ARABINOSE TRANSFERASE-RELATED"/>
    <property type="match status" value="1"/>
</dbReference>
<evidence type="ECO:0000313" key="2">
    <source>
        <dbReference type="EMBL" id="MSR93104.1"/>
    </source>
</evidence>